<evidence type="ECO:0000313" key="2">
    <source>
        <dbReference type="Proteomes" id="UP001194746"/>
    </source>
</evidence>
<dbReference type="AlphaFoldDB" id="A0AAD4GQ54"/>
<sequence>MVRSRPKRPRTPDLNQATAADNEHASTILYLYRILAKIANLEDTKEEEHEELKSLWFSGQCAQYQVLMKSTLRMRPEVEETIPAAPDCFRHMFFFPLRQSASNITRPPKNRKTAKAIARQDIDEDQRVVYNMGPSSPPIMGPTDQDSRPLTGNDPFLYTERHGHLFGSEINLEPRYPAVLEPPTMSMEAYHEPNQGDVSLYHRGSMTLLDTQWPMELNDIFHLNGGNTPYLDGDAEAVHVRRS</sequence>
<accession>A0AAD4GQ54</accession>
<evidence type="ECO:0000313" key="1">
    <source>
        <dbReference type="EMBL" id="KAF9885146.1"/>
    </source>
</evidence>
<comment type="caution">
    <text evidence="1">The sequence shown here is derived from an EMBL/GenBank/DDBJ whole genome shotgun (WGS) entry which is preliminary data.</text>
</comment>
<gene>
    <name evidence="1" type="ORF">FE257_000672</name>
</gene>
<name>A0AAD4GQ54_ASPNN</name>
<dbReference type="EMBL" id="VCAU01000102">
    <property type="protein sequence ID" value="KAF9885146.1"/>
    <property type="molecule type" value="Genomic_DNA"/>
</dbReference>
<reference evidence="1" key="2">
    <citation type="submission" date="2020-02" db="EMBL/GenBank/DDBJ databases">
        <authorList>
            <person name="Gilchrist C.L.M."/>
            <person name="Chooi Y.-H."/>
        </authorList>
    </citation>
    <scope>NUCLEOTIDE SEQUENCE</scope>
    <source>
        <strain evidence="1">MST-FP2251</strain>
    </source>
</reference>
<proteinExistence type="predicted"/>
<keyword evidence="2" id="KW-1185">Reference proteome</keyword>
<organism evidence="1 2">
    <name type="scientific">Aspergillus nanangensis</name>
    <dbReference type="NCBI Taxonomy" id="2582783"/>
    <lineage>
        <taxon>Eukaryota</taxon>
        <taxon>Fungi</taxon>
        <taxon>Dikarya</taxon>
        <taxon>Ascomycota</taxon>
        <taxon>Pezizomycotina</taxon>
        <taxon>Eurotiomycetes</taxon>
        <taxon>Eurotiomycetidae</taxon>
        <taxon>Eurotiales</taxon>
        <taxon>Aspergillaceae</taxon>
        <taxon>Aspergillus</taxon>
        <taxon>Aspergillus subgen. Circumdati</taxon>
    </lineage>
</organism>
<reference evidence="1" key="1">
    <citation type="journal article" date="2019" name="Beilstein J. Org. Chem.">
        <title>Nanangenines: drimane sesquiterpenoids as the dominant metabolite cohort of a novel Australian fungus, Aspergillus nanangensis.</title>
        <authorList>
            <person name="Lacey H.J."/>
            <person name="Gilchrist C.L.M."/>
            <person name="Crombie A."/>
            <person name="Kalaitzis J.A."/>
            <person name="Vuong D."/>
            <person name="Rutledge P.J."/>
            <person name="Turner P."/>
            <person name="Pitt J.I."/>
            <person name="Lacey E."/>
            <person name="Chooi Y.H."/>
            <person name="Piggott A.M."/>
        </authorList>
    </citation>
    <scope>NUCLEOTIDE SEQUENCE</scope>
    <source>
        <strain evidence="1">MST-FP2251</strain>
    </source>
</reference>
<protein>
    <submittedName>
        <fullName evidence="1">Uncharacterized protein</fullName>
    </submittedName>
</protein>
<dbReference type="Proteomes" id="UP001194746">
    <property type="component" value="Unassembled WGS sequence"/>
</dbReference>